<dbReference type="InterPro" id="IPR036390">
    <property type="entry name" value="WH_DNA-bd_sf"/>
</dbReference>
<reference evidence="2 3" key="1">
    <citation type="submission" date="2018-12" db="EMBL/GenBank/DDBJ databases">
        <title>Deinococcus radiophilus ATCC 27603 genome sequencing and assembly.</title>
        <authorList>
            <person name="Maclea K.S."/>
            <person name="Maynard C.R."/>
        </authorList>
    </citation>
    <scope>NUCLEOTIDE SEQUENCE [LARGE SCALE GENOMIC DNA]</scope>
    <source>
        <strain evidence="2 3">ATCC 27603</strain>
    </source>
</reference>
<accession>A0A431W111</accession>
<keyword evidence="3" id="KW-1185">Reference proteome</keyword>
<proteinExistence type="predicted"/>
<dbReference type="EMBL" id="RXPE01000005">
    <property type="protein sequence ID" value="RTR29043.1"/>
    <property type="molecule type" value="Genomic_DNA"/>
</dbReference>
<evidence type="ECO:0000313" key="2">
    <source>
        <dbReference type="EMBL" id="RTR29043.1"/>
    </source>
</evidence>
<gene>
    <name evidence="2" type="ORF">EJ104_04150</name>
</gene>
<organism evidence="2 3">
    <name type="scientific">Deinococcus radiophilus</name>
    <dbReference type="NCBI Taxonomy" id="32062"/>
    <lineage>
        <taxon>Bacteria</taxon>
        <taxon>Thermotogati</taxon>
        <taxon>Deinococcota</taxon>
        <taxon>Deinococci</taxon>
        <taxon>Deinococcales</taxon>
        <taxon>Deinococcaceae</taxon>
        <taxon>Deinococcus</taxon>
    </lineage>
</organism>
<comment type="caution">
    <text evidence="2">The sequence shown here is derived from an EMBL/GenBank/DDBJ whole genome shotgun (WGS) entry which is preliminary data.</text>
</comment>
<dbReference type="Proteomes" id="UP000277766">
    <property type="component" value="Unassembled WGS sequence"/>
</dbReference>
<feature type="compositionally biased region" description="Polar residues" evidence="1">
    <location>
        <begin position="183"/>
        <end position="202"/>
    </location>
</feature>
<name>A0A431W111_9DEIO</name>
<feature type="compositionally biased region" description="Polar residues" evidence="1">
    <location>
        <begin position="95"/>
        <end position="134"/>
    </location>
</feature>
<evidence type="ECO:0000313" key="3">
    <source>
        <dbReference type="Proteomes" id="UP000277766"/>
    </source>
</evidence>
<dbReference type="InterPro" id="IPR036388">
    <property type="entry name" value="WH-like_DNA-bd_sf"/>
</dbReference>
<feature type="region of interest" description="Disordered" evidence="1">
    <location>
        <begin position="87"/>
        <end position="219"/>
    </location>
</feature>
<feature type="compositionally biased region" description="Basic and acidic residues" evidence="1">
    <location>
        <begin position="149"/>
        <end position="158"/>
    </location>
</feature>
<dbReference type="Gene3D" id="1.10.10.10">
    <property type="entry name" value="Winged helix-like DNA-binding domain superfamily/Winged helix DNA-binding domain"/>
    <property type="match status" value="1"/>
</dbReference>
<dbReference type="RefSeq" id="WP_126351498.1">
    <property type="nucleotide sequence ID" value="NZ_CP086380.1"/>
</dbReference>
<dbReference type="SUPFAM" id="SSF46785">
    <property type="entry name" value="Winged helix' DNA-binding domain"/>
    <property type="match status" value="1"/>
</dbReference>
<dbReference type="Pfam" id="PF13730">
    <property type="entry name" value="HTH_36"/>
    <property type="match status" value="1"/>
</dbReference>
<protein>
    <submittedName>
        <fullName evidence="2">Helix-turn-helix domain-containing protein</fullName>
    </submittedName>
</protein>
<sequence length="331" mass="36048">MSIYATNWAYEQPIKPAGRKFVLVAIANFADSEGRAFPGVGTLAKMTGQDERSVRRHIDALEEKGFIRSQERRRKDGSRTTDELWLQAPAEALNPASTATGQSVRKSTGQNARLQEQPDNLTGTTGQFDQTNRTICHPSPDNLSGHEPSFNHHYEPSLKKHLAADAAAHAPTPPEQATESERSQAVTSQVQPSAGEGTQDTQPAAGEEVPPAPRRAQPSAARRLIEVWNAHRGPLPEVASLSEGRRKAVKKLVRDCGDDVDRAAAVLADAAREVAGDEFWISRRYGFDNLVPGKVFQKAEAWHARAQRPAADGLATAPAVPAARKDWVNHE</sequence>
<evidence type="ECO:0000256" key="1">
    <source>
        <dbReference type="SAM" id="MobiDB-lite"/>
    </source>
</evidence>
<dbReference type="OrthoDB" id="73772at2"/>
<dbReference type="AlphaFoldDB" id="A0A431W111"/>